<evidence type="ECO:0000256" key="8">
    <source>
        <dbReference type="NCBIfam" id="TIGR00188"/>
    </source>
</evidence>
<dbReference type="AlphaFoldDB" id="A0A968GHN4"/>
<dbReference type="EMBL" id="JAATLM010000001">
    <property type="protein sequence ID" value="NIZ68820.1"/>
    <property type="molecule type" value="Genomic_DNA"/>
</dbReference>
<dbReference type="PANTHER" id="PTHR33992">
    <property type="entry name" value="RIBONUCLEASE P PROTEIN COMPONENT"/>
    <property type="match status" value="1"/>
</dbReference>
<keyword evidence="3 7" id="KW-0540">Nuclease</keyword>
<dbReference type="PROSITE" id="PS00648">
    <property type="entry name" value="RIBONUCLEASE_P"/>
    <property type="match status" value="1"/>
</dbReference>
<dbReference type="GO" id="GO:0000049">
    <property type="term" value="F:tRNA binding"/>
    <property type="evidence" value="ECO:0007669"/>
    <property type="project" value="UniProtKB-UniRule"/>
</dbReference>
<dbReference type="RefSeq" id="WP_167694937.1">
    <property type="nucleotide sequence ID" value="NZ_CP118181.1"/>
</dbReference>
<dbReference type="NCBIfam" id="TIGR00188">
    <property type="entry name" value="rnpA"/>
    <property type="match status" value="1"/>
</dbReference>
<comment type="catalytic activity">
    <reaction evidence="7">
        <text>Endonucleolytic cleavage of RNA, removing 5'-extranucleotides from tRNA precursor.</text>
        <dbReference type="EC" id="3.1.26.5"/>
    </reaction>
</comment>
<dbReference type="HAMAP" id="MF_00227">
    <property type="entry name" value="RNase_P"/>
    <property type="match status" value="1"/>
</dbReference>
<dbReference type="SUPFAM" id="SSF54211">
    <property type="entry name" value="Ribosomal protein S5 domain 2-like"/>
    <property type="match status" value="1"/>
</dbReference>
<dbReference type="GO" id="GO:0001682">
    <property type="term" value="P:tRNA 5'-leader removal"/>
    <property type="evidence" value="ECO:0007669"/>
    <property type="project" value="UniProtKB-UniRule"/>
</dbReference>
<dbReference type="Proteomes" id="UP000778951">
    <property type="component" value="Unassembled WGS sequence"/>
</dbReference>
<sequence length="130" mass="15245">MKKNLTKRVRLNKQTFKLTLQQGKRLRYAQMTIFYRENQLSIARYGVGVGRKYGNAVQRNRAKRLLREALNKVYLHILSSYDIVVLVYDKELSLSSCANQLSHMFERLGIINRDHDEALTYNTDYSSPVE</sequence>
<dbReference type="Gene3D" id="3.30.230.10">
    <property type="match status" value="1"/>
</dbReference>
<evidence type="ECO:0000256" key="2">
    <source>
        <dbReference type="ARBA" id="ARBA00022694"/>
    </source>
</evidence>
<evidence type="ECO:0000256" key="4">
    <source>
        <dbReference type="ARBA" id="ARBA00022759"/>
    </source>
</evidence>
<dbReference type="Pfam" id="PF00825">
    <property type="entry name" value="Ribonuclease_P"/>
    <property type="match status" value="1"/>
</dbReference>
<dbReference type="EC" id="3.1.26.5" evidence="7 8"/>
<keyword evidence="2 7" id="KW-0819">tRNA processing</keyword>
<evidence type="ECO:0000256" key="5">
    <source>
        <dbReference type="ARBA" id="ARBA00022801"/>
    </source>
</evidence>
<proteinExistence type="inferred from homology"/>
<dbReference type="InterPro" id="IPR020568">
    <property type="entry name" value="Ribosomal_Su5_D2-typ_SF"/>
</dbReference>
<keyword evidence="4 7" id="KW-0255">Endonuclease</keyword>
<protein>
    <recommendedName>
        <fullName evidence="7 8">Ribonuclease P protein component</fullName>
        <shortName evidence="7">RNase P protein</shortName>
        <shortName evidence="7">RNaseP protein</shortName>
        <ecNumber evidence="7 8">3.1.26.5</ecNumber>
    </recommendedName>
    <alternativeName>
        <fullName evidence="7">Protein C5</fullName>
    </alternativeName>
</protein>
<gene>
    <name evidence="7 9" type="primary">rnpA</name>
    <name evidence="9" type="ORF">HCT48_01110</name>
</gene>
<evidence type="ECO:0000256" key="1">
    <source>
        <dbReference type="ARBA" id="ARBA00002663"/>
    </source>
</evidence>
<dbReference type="GO" id="GO:0004526">
    <property type="term" value="F:ribonuclease P activity"/>
    <property type="evidence" value="ECO:0007669"/>
    <property type="project" value="UniProtKB-UniRule"/>
</dbReference>
<keyword evidence="5 7" id="KW-0378">Hydrolase</keyword>
<comment type="similarity">
    <text evidence="7">Belongs to the RnpA family.</text>
</comment>
<dbReference type="PANTHER" id="PTHR33992:SF1">
    <property type="entry name" value="RIBONUCLEASE P PROTEIN COMPONENT"/>
    <property type="match status" value="1"/>
</dbReference>
<dbReference type="InterPro" id="IPR014721">
    <property type="entry name" value="Ribsml_uS5_D2-typ_fold_subgr"/>
</dbReference>
<dbReference type="GO" id="GO:0042781">
    <property type="term" value="F:3'-tRNA processing endoribonuclease activity"/>
    <property type="evidence" value="ECO:0007669"/>
    <property type="project" value="TreeGrafter"/>
</dbReference>
<comment type="function">
    <text evidence="1 7">RNaseP catalyzes the removal of the 5'-leader sequence from pre-tRNA to produce the mature 5'-terminus. It can also cleave other RNA substrates such as 4.5S RNA. The protein component plays an auxiliary but essential role in vivo by binding to the 5'-leader sequence and broadening the substrate specificity of the ribozyme.</text>
</comment>
<dbReference type="GO" id="GO:0030677">
    <property type="term" value="C:ribonuclease P complex"/>
    <property type="evidence" value="ECO:0007669"/>
    <property type="project" value="TreeGrafter"/>
</dbReference>
<evidence type="ECO:0000256" key="7">
    <source>
        <dbReference type="HAMAP-Rule" id="MF_00227"/>
    </source>
</evidence>
<evidence type="ECO:0000313" key="10">
    <source>
        <dbReference type="Proteomes" id="UP000778951"/>
    </source>
</evidence>
<dbReference type="InterPro" id="IPR020539">
    <property type="entry name" value="RNase_P_CS"/>
</dbReference>
<evidence type="ECO:0000256" key="3">
    <source>
        <dbReference type="ARBA" id="ARBA00022722"/>
    </source>
</evidence>
<name>A0A968GHN4_9SPIO</name>
<keyword evidence="6 7" id="KW-0694">RNA-binding</keyword>
<evidence type="ECO:0000313" key="9">
    <source>
        <dbReference type="EMBL" id="NIZ68820.1"/>
    </source>
</evidence>
<comment type="subunit">
    <text evidence="7">Consists of a catalytic RNA component (M1 or rnpB) and a protein subunit.</text>
</comment>
<organism evidence="9 10">
    <name type="scientific">Entomospira culicis</name>
    <dbReference type="NCBI Taxonomy" id="2719989"/>
    <lineage>
        <taxon>Bacteria</taxon>
        <taxon>Pseudomonadati</taxon>
        <taxon>Spirochaetota</taxon>
        <taxon>Spirochaetia</taxon>
        <taxon>Spirochaetales</taxon>
        <taxon>Spirochaetaceae</taxon>
        <taxon>Entomospira</taxon>
    </lineage>
</organism>
<dbReference type="InterPro" id="IPR000100">
    <property type="entry name" value="RNase_P"/>
</dbReference>
<accession>A0A968GHN4</accession>
<keyword evidence="10" id="KW-1185">Reference proteome</keyword>
<reference evidence="9" key="1">
    <citation type="submission" date="2020-03" db="EMBL/GenBank/DDBJ databases">
        <title>Spirochaetal bacteria isolated from arthropods constitute a novel genus Entomospira genus novum within the order Spirochaetales.</title>
        <authorList>
            <person name="Grana-Miraglia L."/>
            <person name="Sikutova S."/>
            <person name="Fingerle V."/>
            <person name="Sing A."/>
            <person name="Castillo-Ramirez S."/>
            <person name="Margos G."/>
            <person name="Rudolf I."/>
        </authorList>
    </citation>
    <scope>NUCLEOTIDE SEQUENCE</scope>
    <source>
        <strain evidence="9">BR149</strain>
    </source>
</reference>
<comment type="caution">
    <text evidence="9">The sequence shown here is derived from an EMBL/GenBank/DDBJ whole genome shotgun (WGS) entry which is preliminary data.</text>
</comment>
<evidence type="ECO:0000256" key="6">
    <source>
        <dbReference type="ARBA" id="ARBA00022884"/>
    </source>
</evidence>